<keyword evidence="9" id="KW-1185">Reference proteome</keyword>
<organism evidence="8 9">
    <name type="scientific">Stentor coeruleus</name>
    <dbReference type="NCBI Taxonomy" id="5963"/>
    <lineage>
        <taxon>Eukaryota</taxon>
        <taxon>Sar</taxon>
        <taxon>Alveolata</taxon>
        <taxon>Ciliophora</taxon>
        <taxon>Postciliodesmatophora</taxon>
        <taxon>Heterotrichea</taxon>
        <taxon>Heterotrichida</taxon>
        <taxon>Stentoridae</taxon>
        <taxon>Stentor</taxon>
    </lineage>
</organism>
<keyword evidence="3" id="KW-0863">Zinc-finger</keyword>
<feature type="domain" description="Polycomb protein VEFS-Box" evidence="7">
    <location>
        <begin position="3"/>
        <end position="109"/>
    </location>
</feature>
<sequence length="124" mass="15009">MQKIYYHSVSGQPFSLGDNAEDSEEDQDSDCVKEYEEKQIDDFITVNFQEKKFMKMWNFFIHTSHTKELYHLKTCINFIEKNYKELDELKIQWSLHLITLLEYHILTADDLLYLQLYLRKKLSS</sequence>
<evidence type="ECO:0000256" key="1">
    <source>
        <dbReference type="ARBA" id="ARBA00007416"/>
    </source>
</evidence>
<dbReference type="Proteomes" id="UP000187209">
    <property type="component" value="Unassembled WGS sequence"/>
</dbReference>
<keyword evidence="2" id="KW-0479">Metal-binding</keyword>
<evidence type="ECO:0000256" key="5">
    <source>
        <dbReference type="ARBA" id="ARBA00023015"/>
    </source>
</evidence>
<evidence type="ECO:0000313" key="9">
    <source>
        <dbReference type="Proteomes" id="UP000187209"/>
    </source>
</evidence>
<dbReference type="GO" id="GO:0031490">
    <property type="term" value="F:chromatin DNA binding"/>
    <property type="evidence" value="ECO:0007669"/>
    <property type="project" value="TreeGrafter"/>
</dbReference>
<reference evidence="8 9" key="1">
    <citation type="submission" date="2016-11" db="EMBL/GenBank/DDBJ databases">
        <title>The macronuclear genome of Stentor coeruleus: a giant cell with tiny introns.</title>
        <authorList>
            <person name="Slabodnick M."/>
            <person name="Ruby J.G."/>
            <person name="Reiff S.B."/>
            <person name="Swart E.C."/>
            <person name="Gosai S."/>
            <person name="Prabakaran S."/>
            <person name="Witkowska E."/>
            <person name="Larue G.E."/>
            <person name="Fisher S."/>
            <person name="Freeman R.M."/>
            <person name="Gunawardena J."/>
            <person name="Chu W."/>
            <person name="Stover N.A."/>
            <person name="Gregory B.D."/>
            <person name="Nowacki M."/>
            <person name="Derisi J."/>
            <person name="Roy S.W."/>
            <person name="Marshall W.F."/>
            <person name="Sood P."/>
        </authorList>
    </citation>
    <scope>NUCLEOTIDE SEQUENCE [LARGE SCALE GENOMIC DNA]</scope>
    <source>
        <strain evidence="8">WM001</strain>
    </source>
</reference>
<dbReference type="EMBL" id="MPUH01000437">
    <property type="protein sequence ID" value="OMJ80132.1"/>
    <property type="molecule type" value="Genomic_DNA"/>
</dbReference>
<dbReference type="GO" id="GO:0008270">
    <property type="term" value="F:zinc ion binding"/>
    <property type="evidence" value="ECO:0007669"/>
    <property type="project" value="UniProtKB-KW"/>
</dbReference>
<dbReference type="OrthoDB" id="166746at2759"/>
<name>A0A1R2BTJ5_9CILI</name>
<dbReference type="InterPro" id="IPR019135">
    <property type="entry name" value="Polycomb_protein_VEFS-Box"/>
</dbReference>
<keyword evidence="4" id="KW-0862">Zinc</keyword>
<dbReference type="PANTHER" id="PTHR22597:SF0">
    <property type="entry name" value="POLYCOMB PROTEIN SUZ12"/>
    <property type="match status" value="1"/>
</dbReference>
<evidence type="ECO:0000256" key="3">
    <source>
        <dbReference type="ARBA" id="ARBA00022771"/>
    </source>
</evidence>
<keyword evidence="5" id="KW-0805">Transcription regulation</keyword>
<dbReference type="PANTHER" id="PTHR22597">
    <property type="entry name" value="POLYCOMB GROUP PROTEIN"/>
    <property type="match status" value="1"/>
</dbReference>
<proteinExistence type="inferred from homology"/>
<evidence type="ECO:0000256" key="4">
    <source>
        <dbReference type="ARBA" id="ARBA00022833"/>
    </source>
</evidence>
<keyword evidence="6" id="KW-0804">Transcription</keyword>
<evidence type="ECO:0000256" key="6">
    <source>
        <dbReference type="ARBA" id="ARBA00023163"/>
    </source>
</evidence>
<accession>A0A1R2BTJ5</accession>
<protein>
    <recommendedName>
        <fullName evidence="7">Polycomb protein VEFS-Box domain-containing protein</fullName>
    </recommendedName>
</protein>
<evidence type="ECO:0000313" key="8">
    <source>
        <dbReference type="EMBL" id="OMJ80132.1"/>
    </source>
</evidence>
<dbReference type="Pfam" id="PF09733">
    <property type="entry name" value="VEFS-Box"/>
    <property type="match status" value="1"/>
</dbReference>
<comment type="caution">
    <text evidence="8">The sequence shown here is derived from an EMBL/GenBank/DDBJ whole genome shotgun (WGS) entry which is preliminary data.</text>
</comment>
<comment type="similarity">
    <text evidence="1">Belongs to the VEFS (VRN2-EMF2-FIS2-SU(Z)12) family.</text>
</comment>
<evidence type="ECO:0000256" key="2">
    <source>
        <dbReference type="ARBA" id="ARBA00022723"/>
    </source>
</evidence>
<evidence type="ECO:0000259" key="7">
    <source>
        <dbReference type="Pfam" id="PF09733"/>
    </source>
</evidence>
<dbReference type="AlphaFoldDB" id="A0A1R2BTJ5"/>
<gene>
    <name evidence="8" type="ORF">SteCoe_19675</name>
</gene>
<dbReference type="GO" id="GO:0005634">
    <property type="term" value="C:nucleus"/>
    <property type="evidence" value="ECO:0007669"/>
    <property type="project" value="UniProtKB-ARBA"/>
</dbReference>